<feature type="domain" description="Tyr recombinase" evidence="5">
    <location>
        <begin position="108"/>
        <end position="307"/>
    </location>
</feature>
<feature type="domain" description="Tyr recombinase" evidence="5">
    <location>
        <begin position="446"/>
        <end position="639"/>
    </location>
</feature>
<evidence type="ECO:0000313" key="7">
    <source>
        <dbReference type="EMBL" id="ABP36630.1"/>
    </source>
</evidence>
<dbReference type="InterPro" id="IPR011010">
    <property type="entry name" value="DNA_brk_join_enz"/>
</dbReference>
<evidence type="ECO:0000256" key="3">
    <source>
        <dbReference type="ARBA" id="ARBA00023172"/>
    </source>
</evidence>
<dbReference type="InterPro" id="IPR052925">
    <property type="entry name" value="Phage_Integrase-like_Recomb"/>
</dbReference>
<dbReference type="InterPro" id="IPR010998">
    <property type="entry name" value="Integrase_recombinase_N"/>
</dbReference>
<dbReference type="Gene3D" id="1.10.443.10">
    <property type="entry name" value="Intergrase catalytic core"/>
    <property type="match status" value="2"/>
</dbReference>
<dbReference type="GO" id="GO:0006310">
    <property type="term" value="P:DNA recombination"/>
    <property type="evidence" value="ECO:0007669"/>
    <property type="project" value="UniProtKB-KW"/>
</dbReference>
<dbReference type="eggNOG" id="COG0582">
    <property type="taxonomic scope" value="Bacteria"/>
</dbReference>
<dbReference type="PANTHER" id="PTHR34605:SF4">
    <property type="entry name" value="DNA ADENINE METHYLTRANSFERASE"/>
    <property type="match status" value="1"/>
</dbReference>
<feature type="domain" description="Core-binding (CB)" evidence="6">
    <location>
        <begin position="2"/>
        <end position="88"/>
    </location>
</feature>
<dbReference type="PROSITE" id="PS51900">
    <property type="entry name" value="CB"/>
    <property type="match status" value="2"/>
</dbReference>
<reference evidence="7" key="1">
    <citation type="submission" date="2007-03" db="EMBL/GenBank/DDBJ databases">
        <title>Complete sequence of Prosthecochloris vibrioformis DSM 265.</title>
        <authorList>
            <consortium name="US DOE Joint Genome Institute"/>
            <person name="Copeland A."/>
            <person name="Lucas S."/>
            <person name="Lapidus A."/>
            <person name="Barry K."/>
            <person name="Detter J.C."/>
            <person name="Glavina del Rio T."/>
            <person name="Hammon N."/>
            <person name="Israni S."/>
            <person name="Pitluck S."/>
            <person name="Schmutz J."/>
            <person name="Larimer F."/>
            <person name="Land M."/>
            <person name="Hauser L."/>
            <person name="Mikhailova N."/>
            <person name="Li T."/>
            <person name="Overmann J."/>
            <person name="Schuster S.C."/>
            <person name="Bryant D.A."/>
            <person name="Richardson P."/>
        </authorList>
    </citation>
    <scope>NUCLEOTIDE SEQUENCE [LARGE SCALE GENOMIC DNA]</scope>
    <source>
        <strain evidence="7">DSM 265</strain>
    </source>
</reference>
<dbReference type="PANTHER" id="PTHR34605">
    <property type="entry name" value="PHAGE_INTEGRASE DOMAIN-CONTAINING PROTEIN"/>
    <property type="match status" value="1"/>
</dbReference>
<dbReference type="GO" id="GO:0015074">
    <property type="term" value="P:DNA integration"/>
    <property type="evidence" value="ECO:0007669"/>
    <property type="project" value="UniProtKB-KW"/>
</dbReference>
<dbReference type="InterPro" id="IPR013762">
    <property type="entry name" value="Integrase-like_cat_sf"/>
</dbReference>
<dbReference type="EMBL" id="CP000607">
    <property type="protein sequence ID" value="ABP36630.1"/>
    <property type="molecule type" value="Genomic_DNA"/>
</dbReference>
<evidence type="ECO:0000256" key="2">
    <source>
        <dbReference type="ARBA" id="ARBA00023125"/>
    </source>
</evidence>
<evidence type="ECO:0000259" key="6">
    <source>
        <dbReference type="PROSITE" id="PS51900"/>
    </source>
</evidence>
<gene>
    <name evidence="7" type="ordered locus">Cvib_0608</name>
</gene>
<evidence type="ECO:0000256" key="1">
    <source>
        <dbReference type="ARBA" id="ARBA00022908"/>
    </source>
</evidence>
<dbReference type="InterPro" id="IPR044068">
    <property type="entry name" value="CB"/>
</dbReference>
<dbReference type="InterPro" id="IPR002104">
    <property type="entry name" value="Integrase_catalytic"/>
</dbReference>
<accession>A4SDS1</accession>
<dbReference type="PROSITE" id="PS51898">
    <property type="entry name" value="TYR_RECOMBINASE"/>
    <property type="match status" value="2"/>
</dbReference>
<dbReference type="GO" id="GO:0003677">
    <property type="term" value="F:DNA binding"/>
    <property type="evidence" value="ECO:0007669"/>
    <property type="project" value="UniProtKB-UniRule"/>
</dbReference>
<dbReference type="KEGG" id="pvi:Cvib_0608"/>
<dbReference type="HOGENOM" id="CLU_422009_0_0_10"/>
<feature type="domain" description="Core-binding (CB)" evidence="6">
    <location>
        <begin position="334"/>
        <end position="420"/>
    </location>
</feature>
<dbReference type="AlphaFoldDB" id="A4SDS1"/>
<protein>
    <submittedName>
        <fullName evidence="7">Phage integrase family protein</fullName>
    </submittedName>
</protein>
<dbReference type="SUPFAM" id="SSF56349">
    <property type="entry name" value="DNA breaking-rejoining enzymes"/>
    <property type="match status" value="2"/>
</dbReference>
<dbReference type="Pfam" id="PF02899">
    <property type="entry name" value="Phage_int_SAM_1"/>
    <property type="match status" value="1"/>
</dbReference>
<keyword evidence="3" id="KW-0233">DNA recombination</keyword>
<name>A4SDS1_CHLPM</name>
<dbReference type="Gene3D" id="1.10.150.130">
    <property type="match status" value="2"/>
</dbReference>
<dbReference type="InterPro" id="IPR004107">
    <property type="entry name" value="Integrase_SAM-like_N"/>
</dbReference>
<dbReference type="CDD" id="cd00799">
    <property type="entry name" value="INT_Cre_C"/>
    <property type="match status" value="1"/>
</dbReference>
<dbReference type="Pfam" id="PF00589">
    <property type="entry name" value="Phage_integrase"/>
    <property type="match status" value="2"/>
</dbReference>
<sequence>MQKSDETRQRFLELIERLDGAYAPNTIRAYRADMEEFIGYCDLHGLPALPAEPSTIARFLESVTDIGIKSSSIRRKSCSISIIHQLSDLEDPTKSEAVKIAMRKVYRKLGRRFTEARPITRPMLEAMLPDPDGDLRSKRDRALLLIAYDSLRRRQELTSLRTEDIAYHEDFAIVQLRKNKDDRLSTGHWIRLGSEATLALKAWLEAAGIEEGYIIRGVTNKGEITPELGARQIGRIVNRLARTAGFEAEIVQSISSNSLRIGGAQDLLRSGATFAQIMQKGGWDKTDTLLRYLERTRQPGMICEEGLPYRTAAGGEEDIGDEADNGEQCSCPGYRDTLARRRFQSTLEQMEGAYAPGTLVGYHSGMESFIRYCEEHRLAALPASPMTVADFIGSLSESGIKSRTIQKKVEAISVFHRLGDHDDPTRASYTRIAMRKVYRKLGRQARQAYGITRPMLEGMMQAAGDRGIHTLRDRALLLLAYDSLRRRQELVGLRIEDLEYTEDGAVLLLRKSKTDQYGVGHWIHLNPETACALKAWIEAAGLTEGFILRTVDRKGEIKTSLRNDEISAIYKRLAEAAGLDAAIVGRISSHSMRVGAAQDMLNSGATLTEIMQKGGWMKSDTVMRYIDRTRPPGLVCEDEETKPRSEEGS</sequence>
<proteinExistence type="predicted"/>
<keyword evidence="2 4" id="KW-0238">DNA-binding</keyword>
<dbReference type="SUPFAM" id="SSF47823">
    <property type="entry name" value="lambda integrase-like, N-terminal domain"/>
    <property type="match status" value="2"/>
</dbReference>
<evidence type="ECO:0000256" key="4">
    <source>
        <dbReference type="PROSITE-ProRule" id="PRU01248"/>
    </source>
</evidence>
<dbReference type="STRING" id="290318.Cvib_0608"/>
<evidence type="ECO:0000259" key="5">
    <source>
        <dbReference type="PROSITE" id="PS51898"/>
    </source>
</evidence>
<organism evidence="7">
    <name type="scientific">Chlorobium phaeovibrioides (strain DSM 265 / 1930)</name>
    <name type="common">Prosthecochloris vibrioformis (strain DSM 265)</name>
    <dbReference type="NCBI Taxonomy" id="290318"/>
    <lineage>
        <taxon>Bacteria</taxon>
        <taxon>Pseudomonadati</taxon>
        <taxon>Chlorobiota</taxon>
        <taxon>Chlorobiia</taxon>
        <taxon>Chlorobiales</taxon>
        <taxon>Chlorobiaceae</taxon>
        <taxon>Chlorobium/Pelodictyon group</taxon>
        <taxon>Chlorobium</taxon>
    </lineage>
</organism>
<dbReference type="OrthoDB" id="9815875at2"/>
<keyword evidence="1" id="KW-0229">DNA integration</keyword>